<accession>A0A5M6IF29</accession>
<reference evidence="13 14" key="1">
    <citation type="submission" date="2019-09" db="EMBL/GenBank/DDBJ databases">
        <title>Genome sequence of Roseospira marina, one of the more divergent members of the non-sulfur purple photosynthetic bacterial family, the Rhodospirillaceae.</title>
        <authorList>
            <person name="Meyer T."/>
            <person name="Kyndt J."/>
        </authorList>
    </citation>
    <scope>NUCLEOTIDE SEQUENCE [LARGE SCALE GENOMIC DNA]</scope>
    <source>
        <strain evidence="13 14">DSM 15113</strain>
    </source>
</reference>
<dbReference type="InterPro" id="IPR001278">
    <property type="entry name" value="Arg-tRNA-ligase"/>
</dbReference>
<dbReference type="InterPro" id="IPR005148">
    <property type="entry name" value="Arg-tRNA-synth_N"/>
</dbReference>
<evidence type="ECO:0000256" key="8">
    <source>
        <dbReference type="ARBA" id="ARBA00049339"/>
    </source>
</evidence>
<comment type="similarity">
    <text evidence="1 9 10">Belongs to the class-I aminoacyl-tRNA synthetase family.</text>
</comment>
<dbReference type="Pfam" id="PF00750">
    <property type="entry name" value="tRNA-synt_1d"/>
    <property type="match status" value="1"/>
</dbReference>
<dbReference type="Pfam" id="PF03485">
    <property type="entry name" value="Arg_tRNA_synt_N"/>
    <property type="match status" value="1"/>
</dbReference>
<proteinExistence type="inferred from homology"/>
<evidence type="ECO:0000256" key="10">
    <source>
        <dbReference type="RuleBase" id="RU363038"/>
    </source>
</evidence>
<dbReference type="AlphaFoldDB" id="A0A5M6IF29"/>
<protein>
    <recommendedName>
        <fullName evidence="9">Arginine--tRNA ligase</fullName>
        <ecNumber evidence="9">6.1.1.19</ecNumber>
    </recommendedName>
    <alternativeName>
        <fullName evidence="9">Arginyl-tRNA synthetase</fullName>
        <shortName evidence="9">ArgRS</shortName>
    </alternativeName>
</protein>
<dbReference type="PANTHER" id="PTHR11956:SF5">
    <property type="entry name" value="ARGININE--TRNA LIGASE, CYTOPLASMIC"/>
    <property type="match status" value="1"/>
</dbReference>
<name>A0A5M6IF29_9PROT</name>
<dbReference type="GO" id="GO:0006420">
    <property type="term" value="P:arginyl-tRNA aminoacylation"/>
    <property type="evidence" value="ECO:0007669"/>
    <property type="project" value="UniProtKB-UniRule"/>
</dbReference>
<dbReference type="RefSeq" id="WP_150060907.1">
    <property type="nucleotide sequence ID" value="NZ_JACHII010000003.1"/>
</dbReference>
<dbReference type="EMBL" id="VWPJ01000002">
    <property type="protein sequence ID" value="KAA5606896.1"/>
    <property type="molecule type" value="Genomic_DNA"/>
</dbReference>
<dbReference type="InterPro" id="IPR035684">
    <property type="entry name" value="ArgRS_core"/>
</dbReference>
<comment type="caution">
    <text evidence="13">The sequence shown here is derived from an EMBL/GenBank/DDBJ whole genome shotgun (WGS) entry which is preliminary data.</text>
</comment>
<keyword evidence="2 9" id="KW-0963">Cytoplasm</keyword>
<keyword evidence="5 9" id="KW-0067">ATP-binding</keyword>
<feature type="short sequence motif" description="'HIGH' region" evidence="9">
    <location>
        <begin position="131"/>
        <end position="141"/>
    </location>
</feature>
<sequence>MNIFTAYKDIVLAQVAALVEEGVLPGAPDVSRVTVEPPRDPAHGDMATNAAMVLAKPAGLKPRDLAERLAAKLGKAAGVVEATVAGPGFINLRLARAIWLDCLRDCLSAGRAYGDSRMGDRRRVNVEFVSANPTGPMHVGHARGAVVGDALAALLEKAGYRVTREYYINDAGSQVDALARAVHARYRQALGRLSDEDIAGMLARKELEYGGDYLVPAGQALADRFGDTYADAPEAEWLAPVRDAAVDMMLDMIRDDLQALGVVFDVFSSERALVQAGRVDSTLAWLDEQGLIYTGVLEPPKGKAPEDWEARPQTLFRATDFGDDVDRPVRKSDGAWTYFAGDMAYHRDKVERGFNDLINVLGADHGGYVKRLQAVVKAVSGGQATLDVKLCQLVKLLDNGEPVKMSKRAGTFVTLRDVVDRVGKDVVRFIMLTRKNDAALDFDFAKVTEQSRDNPVWYVQYAHARACSVLRHAGEMFPGRDLSPAALAGGALERLEAPEELEVVRVLASWPRLIESAAEAHEPHRVAYYLADVAAAFHGLWTRGKDDTELRFLVPDDERLSLARLALVQGVATVLASGLHVFGVQPVEELR</sequence>
<evidence type="ECO:0000256" key="9">
    <source>
        <dbReference type="HAMAP-Rule" id="MF_00123"/>
    </source>
</evidence>
<feature type="domain" description="Arginyl tRNA synthetase N-terminal" evidence="12">
    <location>
        <begin position="5"/>
        <end position="94"/>
    </location>
</feature>
<feature type="domain" description="DALR anticodon binding" evidence="11">
    <location>
        <begin position="459"/>
        <end position="590"/>
    </location>
</feature>
<evidence type="ECO:0000256" key="6">
    <source>
        <dbReference type="ARBA" id="ARBA00022917"/>
    </source>
</evidence>
<dbReference type="NCBIfam" id="TIGR00456">
    <property type="entry name" value="argS"/>
    <property type="match status" value="1"/>
</dbReference>
<keyword evidence="3 9" id="KW-0436">Ligase</keyword>
<keyword evidence="4 9" id="KW-0547">Nucleotide-binding</keyword>
<dbReference type="Gene3D" id="3.30.1360.70">
    <property type="entry name" value="Arginyl tRNA synthetase N-terminal domain"/>
    <property type="match status" value="1"/>
</dbReference>
<dbReference type="SMART" id="SM01016">
    <property type="entry name" value="Arg_tRNA_synt_N"/>
    <property type="match status" value="1"/>
</dbReference>
<dbReference type="GO" id="GO:0005524">
    <property type="term" value="F:ATP binding"/>
    <property type="evidence" value="ECO:0007669"/>
    <property type="project" value="UniProtKB-UniRule"/>
</dbReference>
<evidence type="ECO:0000256" key="1">
    <source>
        <dbReference type="ARBA" id="ARBA00005594"/>
    </source>
</evidence>
<evidence type="ECO:0000256" key="3">
    <source>
        <dbReference type="ARBA" id="ARBA00022598"/>
    </source>
</evidence>
<dbReference type="SMART" id="SM00836">
    <property type="entry name" value="DALR_1"/>
    <property type="match status" value="1"/>
</dbReference>
<dbReference type="InterPro" id="IPR008909">
    <property type="entry name" value="DALR_anticod-bd"/>
</dbReference>
<dbReference type="Gene3D" id="3.40.50.620">
    <property type="entry name" value="HUPs"/>
    <property type="match status" value="1"/>
</dbReference>
<dbReference type="SUPFAM" id="SSF55190">
    <property type="entry name" value="Arginyl-tRNA synthetase (ArgRS), N-terminal 'additional' domain"/>
    <property type="match status" value="1"/>
</dbReference>
<dbReference type="SUPFAM" id="SSF47323">
    <property type="entry name" value="Anticodon-binding domain of a subclass of class I aminoacyl-tRNA synthetases"/>
    <property type="match status" value="1"/>
</dbReference>
<dbReference type="InterPro" id="IPR001412">
    <property type="entry name" value="aa-tRNA-synth_I_CS"/>
</dbReference>
<evidence type="ECO:0000259" key="12">
    <source>
        <dbReference type="SMART" id="SM01016"/>
    </source>
</evidence>
<dbReference type="Proteomes" id="UP000324065">
    <property type="component" value="Unassembled WGS sequence"/>
</dbReference>
<comment type="subunit">
    <text evidence="9">Monomer.</text>
</comment>
<dbReference type="InterPro" id="IPR009080">
    <property type="entry name" value="tRNAsynth_Ia_anticodon-bd"/>
</dbReference>
<dbReference type="Gene3D" id="1.10.730.10">
    <property type="entry name" value="Isoleucyl-tRNA Synthetase, Domain 1"/>
    <property type="match status" value="1"/>
</dbReference>
<evidence type="ECO:0000313" key="13">
    <source>
        <dbReference type="EMBL" id="KAA5606896.1"/>
    </source>
</evidence>
<dbReference type="SUPFAM" id="SSF52374">
    <property type="entry name" value="Nucleotidylyl transferase"/>
    <property type="match status" value="1"/>
</dbReference>
<comment type="subcellular location">
    <subcellularLocation>
        <location evidence="9">Cytoplasm</location>
    </subcellularLocation>
</comment>
<dbReference type="PANTHER" id="PTHR11956">
    <property type="entry name" value="ARGINYL-TRNA SYNTHETASE"/>
    <property type="match status" value="1"/>
</dbReference>
<dbReference type="InterPro" id="IPR036695">
    <property type="entry name" value="Arg-tRNA-synth_N_sf"/>
</dbReference>
<evidence type="ECO:0000256" key="2">
    <source>
        <dbReference type="ARBA" id="ARBA00022490"/>
    </source>
</evidence>
<comment type="catalytic activity">
    <reaction evidence="8 9">
        <text>tRNA(Arg) + L-arginine + ATP = L-arginyl-tRNA(Arg) + AMP + diphosphate</text>
        <dbReference type="Rhea" id="RHEA:20301"/>
        <dbReference type="Rhea" id="RHEA-COMP:9658"/>
        <dbReference type="Rhea" id="RHEA-COMP:9673"/>
        <dbReference type="ChEBI" id="CHEBI:30616"/>
        <dbReference type="ChEBI" id="CHEBI:32682"/>
        <dbReference type="ChEBI" id="CHEBI:33019"/>
        <dbReference type="ChEBI" id="CHEBI:78442"/>
        <dbReference type="ChEBI" id="CHEBI:78513"/>
        <dbReference type="ChEBI" id="CHEBI:456215"/>
        <dbReference type="EC" id="6.1.1.19"/>
    </reaction>
</comment>
<evidence type="ECO:0000256" key="5">
    <source>
        <dbReference type="ARBA" id="ARBA00022840"/>
    </source>
</evidence>
<dbReference type="GO" id="GO:0005737">
    <property type="term" value="C:cytoplasm"/>
    <property type="evidence" value="ECO:0007669"/>
    <property type="project" value="UniProtKB-SubCell"/>
</dbReference>
<keyword evidence="7 9" id="KW-0030">Aminoacyl-tRNA synthetase</keyword>
<dbReference type="HAMAP" id="MF_00123">
    <property type="entry name" value="Arg_tRNA_synth"/>
    <property type="match status" value="1"/>
</dbReference>
<keyword evidence="6 9" id="KW-0648">Protein biosynthesis</keyword>
<evidence type="ECO:0000256" key="7">
    <source>
        <dbReference type="ARBA" id="ARBA00023146"/>
    </source>
</evidence>
<dbReference type="OrthoDB" id="9803211at2"/>
<organism evidence="13 14">
    <name type="scientific">Roseospira marina</name>
    <dbReference type="NCBI Taxonomy" id="140057"/>
    <lineage>
        <taxon>Bacteria</taxon>
        <taxon>Pseudomonadati</taxon>
        <taxon>Pseudomonadota</taxon>
        <taxon>Alphaproteobacteria</taxon>
        <taxon>Rhodospirillales</taxon>
        <taxon>Rhodospirillaceae</taxon>
        <taxon>Roseospira</taxon>
    </lineage>
</organism>
<dbReference type="PROSITE" id="PS00178">
    <property type="entry name" value="AA_TRNA_LIGASE_I"/>
    <property type="match status" value="1"/>
</dbReference>
<dbReference type="GO" id="GO:0004814">
    <property type="term" value="F:arginine-tRNA ligase activity"/>
    <property type="evidence" value="ECO:0007669"/>
    <property type="project" value="UniProtKB-UniRule"/>
</dbReference>
<dbReference type="CDD" id="cd00671">
    <property type="entry name" value="ArgRS_core"/>
    <property type="match status" value="1"/>
</dbReference>
<evidence type="ECO:0000313" key="14">
    <source>
        <dbReference type="Proteomes" id="UP000324065"/>
    </source>
</evidence>
<dbReference type="PRINTS" id="PR01038">
    <property type="entry name" value="TRNASYNTHARG"/>
</dbReference>
<dbReference type="InterPro" id="IPR014729">
    <property type="entry name" value="Rossmann-like_a/b/a_fold"/>
</dbReference>
<dbReference type="EC" id="6.1.1.19" evidence="9"/>
<keyword evidence="14" id="KW-1185">Reference proteome</keyword>
<evidence type="ECO:0000256" key="4">
    <source>
        <dbReference type="ARBA" id="ARBA00022741"/>
    </source>
</evidence>
<dbReference type="Pfam" id="PF05746">
    <property type="entry name" value="DALR_1"/>
    <property type="match status" value="1"/>
</dbReference>
<gene>
    <name evidence="9" type="primary">argS</name>
    <name evidence="13" type="ORF">F1188_02995</name>
</gene>
<evidence type="ECO:0000259" key="11">
    <source>
        <dbReference type="SMART" id="SM00836"/>
    </source>
</evidence>